<proteinExistence type="inferred from homology"/>
<name>A0A7S0D255_9EUKA</name>
<dbReference type="InterPro" id="IPR004000">
    <property type="entry name" value="Actin"/>
</dbReference>
<organism evidence="4">
    <name type="scientific">Amorphochlora amoebiformis</name>
    <dbReference type="NCBI Taxonomy" id="1561963"/>
    <lineage>
        <taxon>Eukaryota</taxon>
        <taxon>Sar</taxon>
        <taxon>Rhizaria</taxon>
        <taxon>Cercozoa</taxon>
        <taxon>Chlorarachniophyceae</taxon>
        <taxon>Amorphochlora</taxon>
    </lineage>
</organism>
<reference evidence="4" key="1">
    <citation type="submission" date="2021-01" db="EMBL/GenBank/DDBJ databases">
        <authorList>
            <person name="Corre E."/>
            <person name="Pelletier E."/>
            <person name="Niang G."/>
            <person name="Scheremetjew M."/>
            <person name="Finn R."/>
            <person name="Kale V."/>
            <person name="Holt S."/>
            <person name="Cochrane G."/>
            <person name="Meng A."/>
            <person name="Brown T."/>
            <person name="Cohen L."/>
        </authorList>
    </citation>
    <scope>NUCLEOTIDE SEQUENCE</scope>
    <source>
        <strain evidence="4">CCMP2058</strain>
    </source>
</reference>
<evidence type="ECO:0000256" key="1">
    <source>
        <dbReference type="ARBA" id="ARBA00049360"/>
    </source>
</evidence>
<dbReference type="Pfam" id="PF00022">
    <property type="entry name" value="Actin"/>
    <property type="match status" value="1"/>
</dbReference>
<sequence length="427" mass="47418">MNFSSLGLQYIRRTVTKCTVLEFGEKFTKVGLSGESTPRVVYSTPKWPTSEFGVVSVKEWVRYFRSFFHEMYFEILLANPKKTQVVVCEELYWSYQLKKAMYDVLFELGVKGVLMVPAIAQPTYLFPSGVHYAIMIDIGYSTTRVAAISDRAVVTSSIQASEIGMKVVVDRLRQLLVQTGGFMLNGKELGRAESTQVMKKVPDSVLEDILAKYILVPQRHIEGKRAGYTDCEYPAYIQDNGNLSILWLTISPEARAKSTEALFDSVDTPGEGGSLPELVAKCLEKCSCETRAEVVSSVAFIGGGSSILGIQERVMAELDVICSRNETLKALAGRFKLTETKFPPSMRTWTGASVSCALGLSLSSFKKEPYSKLSDVPDWSRTTVTDLEAERKAKEEKENAKIEERESSRRESAIDSAWGVEAAAELT</sequence>
<evidence type="ECO:0000313" key="4">
    <source>
        <dbReference type="EMBL" id="CAD8440994.1"/>
    </source>
</evidence>
<feature type="compositionally biased region" description="Basic and acidic residues" evidence="3">
    <location>
        <begin position="390"/>
        <end position="413"/>
    </location>
</feature>
<protein>
    <submittedName>
        <fullName evidence="4">Uncharacterized protein</fullName>
    </submittedName>
</protein>
<dbReference type="PANTHER" id="PTHR11937">
    <property type="entry name" value="ACTIN"/>
    <property type="match status" value="1"/>
</dbReference>
<gene>
    <name evidence="4" type="ORF">LAMO00422_LOCUS6075</name>
</gene>
<evidence type="ECO:0000256" key="3">
    <source>
        <dbReference type="SAM" id="MobiDB-lite"/>
    </source>
</evidence>
<dbReference type="SUPFAM" id="SSF53067">
    <property type="entry name" value="Actin-like ATPase domain"/>
    <property type="match status" value="2"/>
</dbReference>
<dbReference type="Gene3D" id="3.90.640.10">
    <property type="entry name" value="Actin, Chain A, domain 4"/>
    <property type="match status" value="1"/>
</dbReference>
<accession>A0A7S0D255</accession>
<dbReference type="EMBL" id="HBEM01008708">
    <property type="protein sequence ID" value="CAD8440994.1"/>
    <property type="molecule type" value="Transcribed_RNA"/>
</dbReference>
<dbReference type="InterPro" id="IPR043129">
    <property type="entry name" value="ATPase_NBD"/>
</dbReference>
<evidence type="ECO:0000256" key="2">
    <source>
        <dbReference type="RuleBase" id="RU000487"/>
    </source>
</evidence>
<dbReference type="SMART" id="SM00268">
    <property type="entry name" value="ACTIN"/>
    <property type="match status" value="1"/>
</dbReference>
<feature type="region of interest" description="Disordered" evidence="3">
    <location>
        <begin position="390"/>
        <end position="414"/>
    </location>
</feature>
<dbReference type="AlphaFoldDB" id="A0A7S0D255"/>
<comment type="catalytic activity">
    <reaction evidence="1">
        <text>ATP + H2O = ADP + phosphate + H(+)</text>
        <dbReference type="Rhea" id="RHEA:13065"/>
        <dbReference type="ChEBI" id="CHEBI:15377"/>
        <dbReference type="ChEBI" id="CHEBI:15378"/>
        <dbReference type="ChEBI" id="CHEBI:30616"/>
        <dbReference type="ChEBI" id="CHEBI:43474"/>
        <dbReference type="ChEBI" id="CHEBI:456216"/>
    </reaction>
</comment>
<comment type="similarity">
    <text evidence="2">Belongs to the actin family.</text>
</comment>
<dbReference type="Gene3D" id="3.30.420.40">
    <property type="match status" value="2"/>
</dbReference>